<feature type="non-terminal residue" evidence="1">
    <location>
        <position position="1"/>
    </location>
</feature>
<accession>A0ABC8RUG1</accession>
<evidence type="ECO:0000313" key="1">
    <source>
        <dbReference type="EMBL" id="CAK9148549.1"/>
    </source>
</evidence>
<evidence type="ECO:0000313" key="2">
    <source>
        <dbReference type="Proteomes" id="UP001642360"/>
    </source>
</evidence>
<gene>
    <name evidence="1" type="ORF">ILEXP_LOCUS16505</name>
</gene>
<keyword evidence="2" id="KW-1185">Reference proteome</keyword>
<feature type="non-terminal residue" evidence="1">
    <location>
        <position position="89"/>
    </location>
</feature>
<name>A0ABC8RUG1_9AQUA</name>
<organism evidence="1 2">
    <name type="scientific">Ilex paraguariensis</name>
    <name type="common">yerba mate</name>
    <dbReference type="NCBI Taxonomy" id="185542"/>
    <lineage>
        <taxon>Eukaryota</taxon>
        <taxon>Viridiplantae</taxon>
        <taxon>Streptophyta</taxon>
        <taxon>Embryophyta</taxon>
        <taxon>Tracheophyta</taxon>
        <taxon>Spermatophyta</taxon>
        <taxon>Magnoliopsida</taxon>
        <taxon>eudicotyledons</taxon>
        <taxon>Gunneridae</taxon>
        <taxon>Pentapetalae</taxon>
        <taxon>asterids</taxon>
        <taxon>campanulids</taxon>
        <taxon>Aquifoliales</taxon>
        <taxon>Aquifoliaceae</taxon>
        <taxon>Ilex</taxon>
    </lineage>
</organism>
<dbReference type="Proteomes" id="UP001642360">
    <property type="component" value="Unassembled WGS sequence"/>
</dbReference>
<dbReference type="AlphaFoldDB" id="A0ABC8RUG1"/>
<protein>
    <submittedName>
        <fullName evidence="1">Uncharacterized protein</fullName>
    </submittedName>
</protein>
<comment type="caution">
    <text evidence="1">The sequence shown here is derived from an EMBL/GenBank/DDBJ whole genome shotgun (WGS) entry which is preliminary data.</text>
</comment>
<reference evidence="1 2" key="1">
    <citation type="submission" date="2024-02" db="EMBL/GenBank/DDBJ databases">
        <authorList>
            <person name="Vignale AGUSTIN F."/>
            <person name="Sosa J E."/>
            <person name="Modenutti C."/>
        </authorList>
    </citation>
    <scope>NUCLEOTIDE SEQUENCE [LARGE SCALE GENOMIC DNA]</scope>
</reference>
<dbReference type="EMBL" id="CAUOFW020001759">
    <property type="protein sequence ID" value="CAK9148549.1"/>
    <property type="molecule type" value="Genomic_DNA"/>
</dbReference>
<proteinExistence type="predicted"/>
<sequence length="89" mass="10203">DVKSSLIRGFITELVSMGQYDDAHSQMPVQFLPHWSFPYNFTLERFQICQFQKTSYHGPLPMCHGDDIDSCPLVLAKECATEHLNLAKK</sequence>